<keyword evidence="2" id="KW-1185">Reference proteome</keyword>
<evidence type="ECO:0000313" key="1">
    <source>
        <dbReference type="EMBL" id="RPE09290.1"/>
    </source>
</evidence>
<dbReference type="RefSeq" id="WP_123848287.1">
    <property type="nucleotide sequence ID" value="NZ_RPDH01000002.1"/>
</dbReference>
<evidence type="ECO:0008006" key="3">
    <source>
        <dbReference type="Google" id="ProtNLM"/>
    </source>
</evidence>
<organism evidence="1 2">
    <name type="scientific">Chitinophaga lutea</name>
    <dbReference type="NCBI Taxonomy" id="2488634"/>
    <lineage>
        <taxon>Bacteria</taxon>
        <taxon>Pseudomonadati</taxon>
        <taxon>Bacteroidota</taxon>
        <taxon>Chitinophagia</taxon>
        <taxon>Chitinophagales</taxon>
        <taxon>Chitinophagaceae</taxon>
        <taxon>Chitinophaga</taxon>
    </lineage>
</organism>
<reference evidence="1 2" key="1">
    <citation type="submission" date="2018-11" db="EMBL/GenBank/DDBJ databases">
        <title>Chitinophaga lutea sp.nov., isolate from arsenic contaminated soil.</title>
        <authorList>
            <person name="Zong Y."/>
        </authorList>
    </citation>
    <scope>NUCLEOTIDE SEQUENCE [LARGE SCALE GENOMIC DNA]</scope>
    <source>
        <strain evidence="1 2">ZY74</strain>
    </source>
</reference>
<evidence type="ECO:0000313" key="2">
    <source>
        <dbReference type="Proteomes" id="UP000278351"/>
    </source>
</evidence>
<dbReference type="Proteomes" id="UP000278351">
    <property type="component" value="Unassembled WGS sequence"/>
</dbReference>
<gene>
    <name evidence="1" type="ORF">EGT74_20025</name>
</gene>
<dbReference type="OrthoDB" id="947646at2"/>
<proteinExistence type="predicted"/>
<comment type="caution">
    <text evidence="1">The sequence shown here is derived from an EMBL/GenBank/DDBJ whole genome shotgun (WGS) entry which is preliminary data.</text>
</comment>
<dbReference type="AlphaFoldDB" id="A0A3N4Q011"/>
<dbReference type="EMBL" id="RPDH01000002">
    <property type="protein sequence ID" value="RPE09290.1"/>
    <property type="molecule type" value="Genomic_DNA"/>
</dbReference>
<accession>A0A3N4Q011</accession>
<name>A0A3N4Q011_9BACT</name>
<protein>
    <recommendedName>
        <fullName evidence="3">DUF1990 family protein</fullName>
    </recommendedName>
</protein>
<sequence>MNPASPAPEIVPPQLDGVKTNTSYTVRTEHQKAARELYQTARTRLLDVNHWKDISGRQSAVFTLTDSDGHFARRLAREGDLIRISIPGPAAADGQEYDWVQVERIFEASGSHHKTAYIGMRVRPVKAPDKIPEEVSHFFTDDATSSFVVEKRGKLVRASVYGRNEQPNTTVTRLGAVARNLLVWLGALLGFSKMQWKSLVRGILRD</sequence>